<accession>A0AAN7HA65</accession>
<proteinExistence type="predicted"/>
<feature type="compositionally biased region" description="Polar residues" evidence="1">
    <location>
        <begin position="359"/>
        <end position="376"/>
    </location>
</feature>
<feature type="compositionally biased region" description="Low complexity" evidence="1">
    <location>
        <begin position="285"/>
        <end position="301"/>
    </location>
</feature>
<feature type="region of interest" description="Disordered" evidence="1">
    <location>
        <begin position="344"/>
        <end position="376"/>
    </location>
</feature>
<organism evidence="2 3">
    <name type="scientific">Achaetomium macrosporum</name>
    <dbReference type="NCBI Taxonomy" id="79813"/>
    <lineage>
        <taxon>Eukaryota</taxon>
        <taxon>Fungi</taxon>
        <taxon>Dikarya</taxon>
        <taxon>Ascomycota</taxon>
        <taxon>Pezizomycotina</taxon>
        <taxon>Sordariomycetes</taxon>
        <taxon>Sordariomycetidae</taxon>
        <taxon>Sordariales</taxon>
        <taxon>Chaetomiaceae</taxon>
        <taxon>Achaetomium</taxon>
    </lineage>
</organism>
<sequence length="559" mass="61096">MANDPVPRSSWAQYRDGSNEQGIVRGVVAANSRSVNSQEPRHLYTYRYSGSSFFSDTSIDEDRPTKPKLADTKASQPGLWLPMSRTFSILSGLTKSFSSGSITSRGNSSRNVNGQSSESSTVTRAQETSRHPLVQVPQKVSSQHDQASPRSPKPILPIRSRLPDNPKEITTAMPPQYWTGRFMALHDRFHNELLEPHQLTQICEAQKAQFASPPNYTSSQAARASAAAKNNPSISAYASTRVAQTKRQPPSRSSLNGSRLHSRIPQSVTSGAILQTTMTDPPPSYSQAISSSSRHVSSSRHILPPATASIRTVSTNTRHLYLPTSTTTAVGGCSGNPLTFIPEHEHGHDQGTATTTTANQAPNQVAKSKKSSTYLTDSEESRTYRVLLHLEHMCTTPEARASLRSWQAAYARKTGRAEFLPSGVSLTTTTGGSCSSTCDDDVARGDGNTNSNNKETGHEFGEKGKWLVKRLRRSLLFSGSHDRGNKSQARDKGADEEGLGRDGMGFVHAQEKEKGAGRCMSKSECGKDGSAEEKYADLMRVMDEEIEESKRRGRHFSFF</sequence>
<name>A0AAN7HA65_9PEZI</name>
<dbReference type="Proteomes" id="UP001303760">
    <property type="component" value="Unassembled WGS sequence"/>
</dbReference>
<feature type="compositionally biased region" description="Polar residues" evidence="1">
    <location>
        <begin position="138"/>
        <end position="149"/>
    </location>
</feature>
<reference evidence="2" key="1">
    <citation type="journal article" date="2023" name="Mol. Phylogenet. Evol.">
        <title>Genome-scale phylogeny and comparative genomics of the fungal order Sordariales.</title>
        <authorList>
            <person name="Hensen N."/>
            <person name="Bonometti L."/>
            <person name="Westerberg I."/>
            <person name="Brannstrom I.O."/>
            <person name="Guillou S."/>
            <person name="Cros-Aarteil S."/>
            <person name="Calhoun S."/>
            <person name="Haridas S."/>
            <person name="Kuo A."/>
            <person name="Mondo S."/>
            <person name="Pangilinan J."/>
            <person name="Riley R."/>
            <person name="LaButti K."/>
            <person name="Andreopoulos B."/>
            <person name="Lipzen A."/>
            <person name="Chen C."/>
            <person name="Yan M."/>
            <person name="Daum C."/>
            <person name="Ng V."/>
            <person name="Clum A."/>
            <person name="Steindorff A."/>
            <person name="Ohm R.A."/>
            <person name="Martin F."/>
            <person name="Silar P."/>
            <person name="Natvig D.O."/>
            <person name="Lalanne C."/>
            <person name="Gautier V."/>
            <person name="Ament-Velasquez S.L."/>
            <person name="Kruys A."/>
            <person name="Hutchinson M.I."/>
            <person name="Powell A.J."/>
            <person name="Barry K."/>
            <person name="Miller A.N."/>
            <person name="Grigoriev I.V."/>
            <person name="Debuchy R."/>
            <person name="Gladieux P."/>
            <person name="Hiltunen Thoren M."/>
            <person name="Johannesson H."/>
        </authorList>
    </citation>
    <scope>NUCLEOTIDE SEQUENCE</scope>
    <source>
        <strain evidence="2">CBS 532.94</strain>
    </source>
</reference>
<feature type="compositionally biased region" description="Low complexity" evidence="1">
    <location>
        <begin position="98"/>
        <end position="111"/>
    </location>
</feature>
<evidence type="ECO:0000256" key="1">
    <source>
        <dbReference type="SAM" id="MobiDB-lite"/>
    </source>
</evidence>
<feature type="compositionally biased region" description="Polar residues" evidence="1">
    <location>
        <begin position="112"/>
        <end position="126"/>
    </location>
</feature>
<feature type="compositionally biased region" description="Low complexity" evidence="1">
    <location>
        <begin position="218"/>
        <end position="228"/>
    </location>
</feature>
<reference evidence="2" key="2">
    <citation type="submission" date="2023-05" db="EMBL/GenBank/DDBJ databases">
        <authorList>
            <consortium name="Lawrence Berkeley National Laboratory"/>
            <person name="Steindorff A."/>
            <person name="Hensen N."/>
            <person name="Bonometti L."/>
            <person name="Westerberg I."/>
            <person name="Brannstrom I.O."/>
            <person name="Guillou S."/>
            <person name="Cros-Aarteil S."/>
            <person name="Calhoun S."/>
            <person name="Haridas S."/>
            <person name="Kuo A."/>
            <person name="Mondo S."/>
            <person name="Pangilinan J."/>
            <person name="Riley R."/>
            <person name="Labutti K."/>
            <person name="Andreopoulos B."/>
            <person name="Lipzen A."/>
            <person name="Chen C."/>
            <person name="Yanf M."/>
            <person name="Daum C."/>
            <person name="Ng V."/>
            <person name="Clum A."/>
            <person name="Ohm R."/>
            <person name="Martin F."/>
            <person name="Silar P."/>
            <person name="Natvig D."/>
            <person name="Lalanne C."/>
            <person name="Gautier V."/>
            <person name="Ament-Velasquez S.L."/>
            <person name="Kruys A."/>
            <person name="Hutchinson M.I."/>
            <person name="Powell A.J."/>
            <person name="Barry K."/>
            <person name="Miller A.N."/>
            <person name="Grigoriev I.V."/>
            <person name="Debuchy R."/>
            <person name="Gladieux P."/>
            <person name="Thoren M.H."/>
            <person name="Johannesson H."/>
        </authorList>
    </citation>
    <scope>NUCLEOTIDE SEQUENCE</scope>
    <source>
        <strain evidence="2">CBS 532.94</strain>
    </source>
</reference>
<comment type="caution">
    <text evidence="2">The sequence shown here is derived from an EMBL/GenBank/DDBJ whole genome shotgun (WGS) entry which is preliminary data.</text>
</comment>
<gene>
    <name evidence="2" type="ORF">C8A03DRAFT_17306</name>
</gene>
<dbReference type="AlphaFoldDB" id="A0AAN7HA65"/>
<feature type="compositionally biased region" description="Basic and acidic residues" evidence="1">
    <location>
        <begin position="60"/>
        <end position="71"/>
    </location>
</feature>
<feature type="region of interest" description="Disordered" evidence="1">
    <location>
        <begin position="239"/>
        <end position="302"/>
    </location>
</feature>
<evidence type="ECO:0000313" key="2">
    <source>
        <dbReference type="EMBL" id="KAK4236013.1"/>
    </source>
</evidence>
<keyword evidence="3" id="KW-1185">Reference proteome</keyword>
<protein>
    <submittedName>
        <fullName evidence="2">Uncharacterized protein</fullName>
    </submittedName>
</protein>
<feature type="region of interest" description="Disordered" evidence="1">
    <location>
        <begin position="478"/>
        <end position="505"/>
    </location>
</feature>
<feature type="compositionally biased region" description="Basic and acidic residues" evidence="1">
    <location>
        <begin position="480"/>
        <end position="500"/>
    </location>
</feature>
<feature type="region of interest" description="Disordered" evidence="1">
    <location>
        <begin position="98"/>
        <end position="170"/>
    </location>
</feature>
<feature type="region of interest" description="Disordered" evidence="1">
    <location>
        <begin position="55"/>
        <end position="74"/>
    </location>
</feature>
<feature type="compositionally biased region" description="Polar residues" evidence="1">
    <location>
        <begin position="239"/>
        <end position="279"/>
    </location>
</feature>
<feature type="region of interest" description="Disordered" evidence="1">
    <location>
        <begin position="213"/>
        <end position="232"/>
    </location>
</feature>
<evidence type="ECO:0000313" key="3">
    <source>
        <dbReference type="Proteomes" id="UP001303760"/>
    </source>
</evidence>
<dbReference type="EMBL" id="MU860221">
    <property type="protein sequence ID" value="KAK4236013.1"/>
    <property type="molecule type" value="Genomic_DNA"/>
</dbReference>